<dbReference type="EMBL" id="JBHTIK010000005">
    <property type="protein sequence ID" value="MFD0848930.1"/>
    <property type="molecule type" value="Genomic_DNA"/>
</dbReference>
<evidence type="ECO:0000259" key="4">
    <source>
        <dbReference type="PROSITE" id="PS50977"/>
    </source>
</evidence>
<dbReference type="Pfam" id="PF00440">
    <property type="entry name" value="TetR_N"/>
    <property type="match status" value="1"/>
</dbReference>
<evidence type="ECO:0000256" key="2">
    <source>
        <dbReference type="PROSITE-ProRule" id="PRU00335"/>
    </source>
</evidence>
<comment type="caution">
    <text evidence="5">The sequence shown here is derived from an EMBL/GenBank/DDBJ whole genome shotgun (WGS) entry which is preliminary data.</text>
</comment>
<evidence type="ECO:0000256" key="3">
    <source>
        <dbReference type="SAM" id="MobiDB-lite"/>
    </source>
</evidence>
<organism evidence="5 6">
    <name type="scientific">Sphingosinicella xenopeptidilytica</name>
    <dbReference type="NCBI Taxonomy" id="364098"/>
    <lineage>
        <taxon>Bacteria</taxon>
        <taxon>Pseudomonadati</taxon>
        <taxon>Pseudomonadota</taxon>
        <taxon>Alphaproteobacteria</taxon>
        <taxon>Sphingomonadales</taxon>
        <taxon>Sphingosinicellaceae</taxon>
        <taxon>Sphingosinicella</taxon>
    </lineage>
</organism>
<evidence type="ECO:0000313" key="5">
    <source>
        <dbReference type="EMBL" id="MFD0848930.1"/>
    </source>
</evidence>
<evidence type="ECO:0000313" key="6">
    <source>
        <dbReference type="Proteomes" id="UP001597124"/>
    </source>
</evidence>
<sequence length="227" mass="26134">MIEDQPPARPAQIRRPRQKRSQERFEAILDAAARVLKDREPGDVSIYTLAEEAEMSPASIYHFFPDAQHVFAALAERYFGIFSDGMNPVSDTPFATWQSLVDFRYEASRCFYNANVAARKIIFGAGSNWTIRARDLELDRELALSAIAQIRQCFVLPEIPGLVDRVTETIVLNDSLWALYNHRYGYLPDHEEEYVRRARFAHMRTYLPEFLVQREIEESDAASEVVA</sequence>
<reference evidence="6" key="1">
    <citation type="journal article" date="2019" name="Int. J. Syst. Evol. Microbiol.">
        <title>The Global Catalogue of Microorganisms (GCM) 10K type strain sequencing project: providing services to taxonomists for standard genome sequencing and annotation.</title>
        <authorList>
            <consortium name="The Broad Institute Genomics Platform"/>
            <consortium name="The Broad Institute Genome Sequencing Center for Infectious Disease"/>
            <person name="Wu L."/>
            <person name="Ma J."/>
        </authorList>
    </citation>
    <scope>NUCLEOTIDE SEQUENCE [LARGE SCALE GENOMIC DNA]</scope>
    <source>
        <strain evidence="6">CCUG 52537</strain>
    </source>
</reference>
<dbReference type="PROSITE" id="PS50977">
    <property type="entry name" value="HTH_TETR_2"/>
    <property type="match status" value="1"/>
</dbReference>
<accession>A0ABW3C3I3</accession>
<name>A0ABW3C3I3_SPHXN</name>
<keyword evidence="6" id="KW-1185">Reference proteome</keyword>
<dbReference type="Proteomes" id="UP001597124">
    <property type="component" value="Unassembled WGS sequence"/>
</dbReference>
<dbReference type="Gene3D" id="1.10.357.10">
    <property type="entry name" value="Tetracycline Repressor, domain 2"/>
    <property type="match status" value="1"/>
</dbReference>
<protein>
    <submittedName>
        <fullName evidence="5">TetR/AcrR family transcriptional regulator</fullName>
    </submittedName>
</protein>
<gene>
    <name evidence="5" type="ORF">ACFQ00_11390</name>
</gene>
<evidence type="ECO:0000256" key="1">
    <source>
        <dbReference type="ARBA" id="ARBA00023125"/>
    </source>
</evidence>
<keyword evidence="1 2" id="KW-0238">DNA-binding</keyword>
<feature type="DNA-binding region" description="H-T-H motif" evidence="2">
    <location>
        <begin position="45"/>
        <end position="64"/>
    </location>
</feature>
<proteinExistence type="predicted"/>
<dbReference type="RefSeq" id="WP_381490560.1">
    <property type="nucleotide sequence ID" value="NZ_JBHTIK010000005.1"/>
</dbReference>
<feature type="region of interest" description="Disordered" evidence="3">
    <location>
        <begin position="1"/>
        <end position="22"/>
    </location>
</feature>
<dbReference type="SUPFAM" id="SSF46689">
    <property type="entry name" value="Homeodomain-like"/>
    <property type="match status" value="1"/>
</dbReference>
<dbReference type="InterPro" id="IPR009057">
    <property type="entry name" value="Homeodomain-like_sf"/>
</dbReference>
<feature type="domain" description="HTH tetR-type" evidence="4">
    <location>
        <begin position="22"/>
        <end position="82"/>
    </location>
</feature>
<dbReference type="InterPro" id="IPR001647">
    <property type="entry name" value="HTH_TetR"/>
</dbReference>